<feature type="transmembrane region" description="Helical" evidence="6">
    <location>
        <begin position="320"/>
        <end position="342"/>
    </location>
</feature>
<comment type="subcellular location">
    <subcellularLocation>
        <location evidence="1">Cell membrane</location>
        <topology evidence="1">Multi-pass membrane protein</topology>
    </subcellularLocation>
</comment>
<evidence type="ECO:0000259" key="7">
    <source>
        <dbReference type="Pfam" id="PF03553"/>
    </source>
</evidence>
<protein>
    <recommendedName>
        <fullName evidence="7">Na+/H+ antiporter NhaC-like C-terminal domain-containing protein</fullName>
    </recommendedName>
</protein>
<feature type="transmembrane region" description="Helical" evidence="6">
    <location>
        <begin position="112"/>
        <end position="137"/>
    </location>
</feature>
<sequence>MQTIGWLSILPPVVAIALAIKTREVYISLALFVWLGWTILNSWNPVVGLVEGVNTFLAAITSPGNARTLLFSALIGGIITLTQASGGMAGFIRWVEQRRLGQSRRTVRLFGIGTSMLLFLESNFGLLVAGAVSRPLFDRAKISREKLSYILDATCAPKQLLIPINAWGAYIVTLLAAQGVQEPNRVLISALSVNFYAILAIILVFFVGVTDWNIGPMREAERRVREEGKLLRDGAEPMMSSDVAMLAAKEGVPLRAVNMLLPIVAMVTTVPIVLWITGDGEILSGSGTDAVLWGVIVGILLGAAMYRAQGIMTLREVTDYTIKGIQGLTPVVIVLALAFAIAGTQQALGTGVWLAQVAQANVNP</sequence>
<evidence type="ECO:0000256" key="2">
    <source>
        <dbReference type="ARBA" id="ARBA00022475"/>
    </source>
</evidence>
<dbReference type="PANTHER" id="PTHR43478:SF1">
    <property type="entry name" value="NA+_H+ ANTIPORTER NHAC-LIKE C-TERMINAL DOMAIN-CONTAINING PROTEIN"/>
    <property type="match status" value="1"/>
</dbReference>
<evidence type="ECO:0000256" key="5">
    <source>
        <dbReference type="ARBA" id="ARBA00023136"/>
    </source>
</evidence>
<dbReference type="AlphaFoldDB" id="A0A382LRE6"/>
<evidence type="ECO:0000256" key="3">
    <source>
        <dbReference type="ARBA" id="ARBA00022692"/>
    </source>
</evidence>
<dbReference type="Pfam" id="PF03553">
    <property type="entry name" value="Na_H_antiporter"/>
    <property type="match status" value="1"/>
</dbReference>
<dbReference type="InterPro" id="IPR018461">
    <property type="entry name" value="Na/H_Antiport_NhaC-like_C"/>
</dbReference>
<keyword evidence="3 6" id="KW-0812">Transmembrane</keyword>
<accession>A0A382LRE6</accession>
<feature type="transmembrane region" description="Helical" evidence="6">
    <location>
        <begin position="186"/>
        <end position="209"/>
    </location>
</feature>
<feature type="non-terminal residue" evidence="8">
    <location>
        <position position="364"/>
    </location>
</feature>
<feature type="transmembrane region" description="Helical" evidence="6">
    <location>
        <begin position="259"/>
        <end position="278"/>
    </location>
</feature>
<reference evidence="8" key="1">
    <citation type="submission" date="2018-05" db="EMBL/GenBank/DDBJ databases">
        <authorList>
            <person name="Lanie J.A."/>
            <person name="Ng W.-L."/>
            <person name="Kazmierczak K.M."/>
            <person name="Andrzejewski T.M."/>
            <person name="Davidsen T.M."/>
            <person name="Wayne K.J."/>
            <person name="Tettelin H."/>
            <person name="Glass J.I."/>
            <person name="Rusch D."/>
            <person name="Podicherti R."/>
            <person name="Tsui H.-C.T."/>
            <person name="Winkler M.E."/>
        </authorList>
    </citation>
    <scope>NUCLEOTIDE SEQUENCE</scope>
</reference>
<organism evidence="8">
    <name type="scientific">marine metagenome</name>
    <dbReference type="NCBI Taxonomy" id="408172"/>
    <lineage>
        <taxon>unclassified sequences</taxon>
        <taxon>metagenomes</taxon>
        <taxon>ecological metagenomes</taxon>
    </lineage>
</organism>
<dbReference type="PANTHER" id="PTHR43478">
    <property type="entry name" value="NA+/H+ ANTIPORTER-RELATED"/>
    <property type="match status" value="1"/>
</dbReference>
<feature type="transmembrane region" description="Helical" evidence="6">
    <location>
        <begin position="25"/>
        <end position="47"/>
    </location>
</feature>
<keyword evidence="5 6" id="KW-0472">Membrane</keyword>
<feature type="domain" description="Na+/H+ antiporter NhaC-like C-terminal" evidence="7">
    <location>
        <begin position="161"/>
        <end position="363"/>
    </location>
</feature>
<evidence type="ECO:0000313" key="8">
    <source>
        <dbReference type="EMBL" id="SVC39279.1"/>
    </source>
</evidence>
<name>A0A382LRE6_9ZZZZ</name>
<evidence type="ECO:0000256" key="6">
    <source>
        <dbReference type="SAM" id="Phobius"/>
    </source>
</evidence>
<evidence type="ECO:0000256" key="1">
    <source>
        <dbReference type="ARBA" id="ARBA00004651"/>
    </source>
</evidence>
<gene>
    <name evidence="8" type="ORF">METZ01_LOCUS292133</name>
</gene>
<feature type="transmembrane region" description="Helical" evidence="6">
    <location>
        <begin position="68"/>
        <end position="92"/>
    </location>
</feature>
<dbReference type="EMBL" id="UINC01088767">
    <property type="protein sequence ID" value="SVC39279.1"/>
    <property type="molecule type" value="Genomic_DNA"/>
</dbReference>
<feature type="transmembrane region" description="Helical" evidence="6">
    <location>
        <begin position="290"/>
        <end position="308"/>
    </location>
</feature>
<dbReference type="GO" id="GO:0005886">
    <property type="term" value="C:plasma membrane"/>
    <property type="evidence" value="ECO:0007669"/>
    <property type="project" value="UniProtKB-SubCell"/>
</dbReference>
<proteinExistence type="predicted"/>
<evidence type="ECO:0000256" key="4">
    <source>
        <dbReference type="ARBA" id="ARBA00022989"/>
    </source>
</evidence>
<keyword evidence="2" id="KW-1003">Cell membrane</keyword>
<keyword evidence="4 6" id="KW-1133">Transmembrane helix</keyword>